<proteinExistence type="predicted"/>
<organism evidence="1">
    <name type="scientific">marine metagenome</name>
    <dbReference type="NCBI Taxonomy" id="408172"/>
    <lineage>
        <taxon>unclassified sequences</taxon>
        <taxon>metagenomes</taxon>
        <taxon>ecological metagenomes</taxon>
    </lineage>
</organism>
<evidence type="ECO:0000313" key="1">
    <source>
        <dbReference type="EMBL" id="SVA37377.1"/>
    </source>
</evidence>
<feature type="non-terminal residue" evidence="1">
    <location>
        <position position="1"/>
    </location>
</feature>
<gene>
    <name evidence="1" type="ORF">METZ01_LOCUS90231</name>
</gene>
<dbReference type="EMBL" id="UINC01008297">
    <property type="protein sequence ID" value="SVA37377.1"/>
    <property type="molecule type" value="Genomic_DNA"/>
</dbReference>
<sequence length="57" mass="6431">VSENGENLWNNFSDSAFERAVVNELRIDPISVTQSSLFRLESLTVDLVSPEDLKHLV</sequence>
<reference evidence="1" key="1">
    <citation type="submission" date="2018-05" db="EMBL/GenBank/DDBJ databases">
        <authorList>
            <person name="Lanie J.A."/>
            <person name="Ng W.-L."/>
            <person name="Kazmierczak K.M."/>
            <person name="Andrzejewski T.M."/>
            <person name="Davidsen T.M."/>
            <person name="Wayne K.J."/>
            <person name="Tettelin H."/>
            <person name="Glass J.I."/>
            <person name="Rusch D."/>
            <person name="Podicherti R."/>
            <person name="Tsui H.-C.T."/>
            <person name="Winkler M.E."/>
        </authorList>
    </citation>
    <scope>NUCLEOTIDE SEQUENCE</scope>
</reference>
<dbReference type="AlphaFoldDB" id="A0A381VCN0"/>
<name>A0A381VCN0_9ZZZZ</name>
<protein>
    <submittedName>
        <fullName evidence="1">Uncharacterized protein</fullName>
    </submittedName>
</protein>
<feature type="non-terminal residue" evidence="1">
    <location>
        <position position="57"/>
    </location>
</feature>
<accession>A0A381VCN0</accession>